<organism evidence="5 6">
    <name type="scientific">Suillus luteus UH-Slu-Lm8-n1</name>
    <dbReference type="NCBI Taxonomy" id="930992"/>
    <lineage>
        <taxon>Eukaryota</taxon>
        <taxon>Fungi</taxon>
        <taxon>Dikarya</taxon>
        <taxon>Basidiomycota</taxon>
        <taxon>Agaricomycotina</taxon>
        <taxon>Agaricomycetes</taxon>
        <taxon>Agaricomycetidae</taxon>
        <taxon>Boletales</taxon>
        <taxon>Suillineae</taxon>
        <taxon>Suillaceae</taxon>
        <taxon>Suillus</taxon>
    </lineage>
</organism>
<feature type="compositionally biased region" description="Low complexity" evidence="4">
    <location>
        <begin position="451"/>
        <end position="487"/>
    </location>
</feature>
<dbReference type="CDD" id="cd00200">
    <property type="entry name" value="WD40"/>
    <property type="match status" value="1"/>
</dbReference>
<dbReference type="Proteomes" id="UP000054485">
    <property type="component" value="Unassembled WGS sequence"/>
</dbReference>
<dbReference type="PROSITE" id="PS50294">
    <property type="entry name" value="WD_REPEATS_REGION"/>
    <property type="match status" value="6"/>
</dbReference>
<dbReference type="EMBL" id="KN835141">
    <property type="protein sequence ID" value="KIK48070.1"/>
    <property type="molecule type" value="Genomic_DNA"/>
</dbReference>
<dbReference type="SMART" id="SM00320">
    <property type="entry name" value="WD40"/>
    <property type="match status" value="7"/>
</dbReference>
<dbReference type="PROSITE" id="PS00678">
    <property type="entry name" value="WD_REPEATS_1"/>
    <property type="match status" value="4"/>
</dbReference>
<keyword evidence="6" id="KW-1185">Reference proteome</keyword>
<evidence type="ECO:0008006" key="7">
    <source>
        <dbReference type="Google" id="ProtNLM"/>
    </source>
</evidence>
<feature type="repeat" description="WD" evidence="3">
    <location>
        <begin position="20"/>
        <end position="61"/>
    </location>
</feature>
<dbReference type="InterPro" id="IPR036322">
    <property type="entry name" value="WD40_repeat_dom_sf"/>
</dbReference>
<evidence type="ECO:0000256" key="3">
    <source>
        <dbReference type="PROSITE-ProRule" id="PRU00221"/>
    </source>
</evidence>
<accession>A0A0D0ACX8</accession>
<dbReference type="InterPro" id="IPR020472">
    <property type="entry name" value="WD40_PAC1"/>
</dbReference>
<keyword evidence="2" id="KW-0677">Repeat</keyword>
<dbReference type="InterPro" id="IPR001680">
    <property type="entry name" value="WD40_rpt"/>
</dbReference>
<dbReference type="InParanoid" id="A0A0D0ACX8"/>
<feature type="repeat" description="WD" evidence="3">
    <location>
        <begin position="199"/>
        <end position="240"/>
    </location>
</feature>
<dbReference type="PANTHER" id="PTHR19848:SF8">
    <property type="entry name" value="F-BOX AND WD REPEAT DOMAIN CONTAINING 7"/>
    <property type="match status" value="1"/>
</dbReference>
<dbReference type="STRING" id="930992.A0A0D0ACX8"/>
<dbReference type="PANTHER" id="PTHR19848">
    <property type="entry name" value="WD40 REPEAT PROTEIN"/>
    <property type="match status" value="1"/>
</dbReference>
<feature type="repeat" description="WD" evidence="3">
    <location>
        <begin position="63"/>
        <end position="104"/>
    </location>
</feature>
<dbReference type="PRINTS" id="PR00320">
    <property type="entry name" value="GPROTEINBRPT"/>
</dbReference>
<dbReference type="PROSITE" id="PS50082">
    <property type="entry name" value="WD_REPEATS_2"/>
    <property type="match status" value="6"/>
</dbReference>
<dbReference type="Pfam" id="PF00400">
    <property type="entry name" value="WD40"/>
    <property type="match status" value="7"/>
</dbReference>
<feature type="repeat" description="WD" evidence="3">
    <location>
        <begin position="105"/>
        <end position="146"/>
    </location>
</feature>
<feature type="region of interest" description="Disordered" evidence="4">
    <location>
        <begin position="1"/>
        <end position="21"/>
    </location>
</feature>
<evidence type="ECO:0000313" key="6">
    <source>
        <dbReference type="Proteomes" id="UP000054485"/>
    </source>
</evidence>
<dbReference type="AlphaFoldDB" id="A0A0D0ACX8"/>
<dbReference type="Gene3D" id="2.130.10.10">
    <property type="entry name" value="YVTN repeat-like/Quinoprotein amine dehydrogenase"/>
    <property type="match status" value="3"/>
</dbReference>
<name>A0A0D0ACX8_9AGAM</name>
<proteinExistence type="predicted"/>
<feature type="region of interest" description="Disordered" evidence="4">
    <location>
        <begin position="356"/>
        <end position="383"/>
    </location>
</feature>
<protein>
    <recommendedName>
        <fullName evidence="7">WD40 repeat-like protein</fullName>
    </recommendedName>
</protein>
<evidence type="ECO:0000256" key="2">
    <source>
        <dbReference type="ARBA" id="ARBA00022737"/>
    </source>
</evidence>
<sequence length="518" mass="56390">MSSPIVEKQKSSQDTPSQKFEGHTDSVYGALHLPGGQRMVTCSEDGSLRVWNVKSGMQIGDDWRDGESGVYTIALSPDGKKVASGGEDGAVRLWDIDTGKVIAKWIGHTKSVWSVCWSQDGQRVLSGSNDGTVREWDVKNRETILAPVETGHTEVFAAVYSPDTTMFATGGYNGSFNPGYDKSPVKIWDAKTGELVATLKGHTHSVLCLAWTTDGKILMSGSNDHSIRTWDTASWKQIRAVLDAHINGVFAIAISPNGRILASTSFDNTAQLWNLDNNQPIGSFLLHADSVFSVSFSADGKLLVTSCNDDNAYTWNVCMIAKETGLDDLLLDNSVLAANATRRPVQPIKVSHQVPRGFFDGDLRSPNRAHSSARRAPRDSPSRTRLFHWVRNLLSGRQSSVPTELRKHRSVVVDVPYAKGKRRNASAREKGRPIPKKAVASSSRPPNSNVTPQSSSAAQTQPSSQPQHAISTSSTTPAVVPTTASSTNPHVTIKNAGHWTRFWLFICCASTEYNDGLH</sequence>
<dbReference type="HOGENOM" id="CLU_000288_57_37_1"/>
<evidence type="ECO:0000256" key="1">
    <source>
        <dbReference type="ARBA" id="ARBA00022574"/>
    </source>
</evidence>
<dbReference type="InterPro" id="IPR019775">
    <property type="entry name" value="WD40_repeat_CS"/>
</dbReference>
<reference evidence="5 6" key="1">
    <citation type="submission" date="2014-04" db="EMBL/GenBank/DDBJ databases">
        <authorList>
            <consortium name="DOE Joint Genome Institute"/>
            <person name="Kuo A."/>
            <person name="Ruytinx J."/>
            <person name="Rineau F."/>
            <person name="Colpaert J."/>
            <person name="Kohler A."/>
            <person name="Nagy L.G."/>
            <person name="Floudas D."/>
            <person name="Copeland A."/>
            <person name="Barry K.W."/>
            <person name="Cichocki N."/>
            <person name="Veneault-Fourrey C."/>
            <person name="LaButti K."/>
            <person name="Lindquist E.A."/>
            <person name="Lipzen A."/>
            <person name="Lundell T."/>
            <person name="Morin E."/>
            <person name="Murat C."/>
            <person name="Sun H."/>
            <person name="Tunlid A."/>
            <person name="Henrissat B."/>
            <person name="Grigoriev I.V."/>
            <person name="Hibbett D.S."/>
            <person name="Martin F."/>
            <person name="Nordberg H.P."/>
            <person name="Cantor M.N."/>
            <person name="Hua S.X."/>
        </authorList>
    </citation>
    <scope>NUCLEOTIDE SEQUENCE [LARGE SCALE GENOMIC DNA]</scope>
    <source>
        <strain evidence="5 6">UH-Slu-Lm8-n1</strain>
    </source>
</reference>
<evidence type="ECO:0000313" key="5">
    <source>
        <dbReference type="EMBL" id="KIK48070.1"/>
    </source>
</evidence>
<feature type="repeat" description="WD" evidence="3">
    <location>
        <begin position="242"/>
        <end position="283"/>
    </location>
</feature>
<dbReference type="OrthoDB" id="674604at2759"/>
<reference evidence="6" key="2">
    <citation type="submission" date="2015-01" db="EMBL/GenBank/DDBJ databases">
        <title>Evolutionary Origins and Diversification of the Mycorrhizal Mutualists.</title>
        <authorList>
            <consortium name="DOE Joint Genome Institute"/>
            <consortium name="Mycorrhizal Genomics Consortium"/>
            <person name="Kohler A."/>
            <person name="Kuo A."/>
            <person name="Nagy L.G."/>
            <person name="Floudas D."/>
            <person name="Copeland A."/>
            <person name="Barry K.W."/>
            <person name="Cichocki N."/>
            <person name="Veneault-Fourrey C."/>
            <person name="LaButti K."/>
            <person name="Lindquist E.A."/>
            <person name="Lipzen A."/>
            <person name="Lundell T."/>
            <person name="Morin E."/>
            <person name="Murat C."/>
            <person name="Riley R."/>
            <person name="Ohm R."/>
            <person name="Sun H."/>
            <person name="Tunlid A."/>
            <person name="Henrissat B."/>
            <person name="Grigoriev I.V."/>
            <person name="Hibbett D.S."/>
            <person name="Martin F."/>
        </authorList>
    </citation>
    <scope>NUCLEOTIDE SEQUENCE [LARGE SCALE GENOMIC DNA]</scope>
    <source>
        <strain evidence="6">UH-Slu-Lm8-n1</strain>
    </source>
</reference>
<feature type="repeat" description="WD" evidence="3">
    <location>
        <begin position="284"/>
        <end position="317"/>
    </location>
</feature>
<feature type="compositionally biased region" description="Polar residues" evidence="4">
    <location>
        <begin position="440"/>
        <end position="450"/>
    </location>
</feature>
<evidence type="ECO:0000256" key="4">
    <source>
        <dbReference type="SAM" id="MobiDB-lite"/>
    </source>
</evidence>
<feature type="region of interest" description="Disordered" evidence="4">
    <location>
        <begin position="416"/>
        <end position="491"/>
    </location>
</feature>
<gene>
    <name evidence="5" type="ORF">CY34DRAFT_798701</name>
</gene>
<keyword evidence="1 3" id="KW-0853">WD repeat</keyword>
<dbReference type="SUPFAM" id="SSF50978">
    <property type="entry name" value="WD40 repeat-like"/>
    <property type="match status" value="1"/>
</dbReference>
<dbReference type="InterPro" id="IPR015943">
    <property type="entry name" value="WD40/YVTN_repeat-like_dom_sf"/>
</dbReference>